<dbReference type="EMBL" id="CAJHJT010000012">
    <property type="protein sequence ID" value="CAD7000221.1"/>
    <property type="molecule type" value="Genomic_DNA"/>
</dbReference>
<evidence type="ECO:0000313" key="3">
    <source>
        <dbReference type="Proteomes" id="UP000606786"/>
    </source>
</evidence>
<evidence type="ECO:0000313" key="2">
    <source>
        <dbReference type="EMBL" id="CAD7000221.1"/>
    </source>
</evidence>
<feature type="region of interest" description="Disordered" evidence="1">
    <location>
        <begin position="61"/>
        <end position="92"/>
    </location>
</feature>
<proteinExistence type="predicted"/>
<dbReference type="AlphaFoldDB" id="A0A811UNB6"/>
<organism evidence="2 3">
    <name type="scientific">Ceratitis capitata</name>
    <name type="common">Mediterranean fruit fly</name>
    <name type="synonym">Tephritis capitata</name>
    <dbReference type="NCBI Taxonomy" id="7213"/>
    <lineage>
        <taxon>Eukaryota</taxon>
        <taxon>Metazoa</taxon>
        <taxon>Ecdysozoa</taxon>
        <taxon>Arthropoda</taxon>
        <taxon>Hexapoda</taxon>
        <taxon>Insecta</taxon>
        <taxon>Pterygota</taxon>
        <taxon>Neoptera</taxon>
        <taxon>Endopterygota</taxon>
        <taxon>Diptera</taxon>
        <taxon>Brachycera</taxon>
        <taxon>Muscomorpha</taxon>
        <taxon>Tephritoidea</taxon>
        <taxon>Tephritidae</taxon>
        <taxon>Ceratitis</taxon>
        <taxon>Ceratitis</taxon>
    </lineage>
</organism>
<feature type="compositionally biased region" description="Low complexity" evidence="1">
    <location>
        <begin position="61"/>
        <end position="74"/>
    </location>
</feature>
<protein>
    <submittedName>
        <fullName evidence="2">(Mediterranean fruit fly) hypothetical protein</fullName>
    </submittedName>
</protein>
<name>A0A811UNB6_CERCA</name>
<reference evidence="2" key="1">
    <citation type="submission" date="2020-11" db="EMBL/GenBank/DDBJ databases">
        <authorList>
            <person name="Whitehead M."/>
        </authorList>
    </citation>
    <scope>NUCLEOTIDE SEQUENCE</scope>
    <source>
        <strain evidence="2">EGII</strain>
    </source>
</reference>
<gene>
    <name evidence="2" type="ORF">CCAP1982_LOCUS8713</name>
</gene>
<dbReference type="Proteomes" id="UP000606786">
    <property type="component" value="Unassembled WGS sequence"/>
</dbReference>
<evidence type="ECO:0000256" key="1">
    <source>
        <dbReference type="SAM" id="MobiDB-lite"/>
    </source>
</evidence>
<keyword evidence="3" id="KW-1185">Reference proteome</keyword>
<sequence>MIAYCPKATGTMQWNNNYNDNNCTTAIIPTVIMRSNEQRSRKVQAQLTVKNEERIIKSRQQIANSQQPAASSQQPTVARQHQPSPKANWTTPSVAHAHAPQQCCTNQLLLPLPLPLSLPLPQQLESLFPSRRNYHPLLATIHGCTLARCVFEISLSNKPAAASAAVIVVIVVATTEL</sequence>
<feature type="compositionally biased region" description="Polar residues" evidence="1">
    <location>
        <begin position="75"/>
        <end position="92"/>
    </location>
</feature>
<accession>A0A811UNB6</accession>
<comment type="caution">
    <text evidence="2">The sequence shown here is derived from an EMBL/GenBank/DDBJ whole genome shotgun (WGS) entry which is preliminary data.</text>
</comment>